<accession>A0ABN8A782</accession>
<evidence type="ECO:0000313" key="1">
    <source>
        <dbReference type="EMBL" id="CAG9620879.1"/>
    </source>
</evidence>
<gene>
    <name evidence="1" type="ORF">BACCIP111883_01650</name>
</gene>
<dbReference type="RefSeq" id="WP_230500784.1">
    <property type="nucleotide sequence ID" value="NZ_CAKJTJ010000006.1"/>
</dbReference>
<dbReference type="EMBL" id="CAKJTJ010000006">
    <property type="protein sequence ID" value="CAG9620879.1"/>
    <property type="molecule type" value="Genomic_DNA"/>
</dbReference>
<evidence type="ECO:0000313" key="2">
    <source>
        <dbReference type="Proteomes" id="UP000789833"/>
    </source>
</evidence>
<dbReference type="Proteomes" id="UP000789833">
    <property type="component" value="Unassembled WGS sequence"/>
</dbReference>
<protein>
    <submittedName>
        <fullName evidence="1">Uncharacterized protein</fullName>
    </submittedName>
</protein>
<reference evidence="1 2" key="1">
    <citation type="submission" date="2021-10" db="EMBL/GenBank/DDBJ databases">
        <authorList>
            <person name="Criscuolo A."/>
        </authorList>
    </citation>
    <scope>NUCLEOTIDE SEQUENCE [LARGE SCALE GENOMIC DNA]</scope>
    <source>
        <strain evidence="2">CIP 111883</strain>
    </source>
</reference>
<sequence length="114" mass="13348">MDVFQIVKAKLPYQIEDTILAVHIAEVGQAMKNYMNRSDIPRDLVFVHANMVIDLITNENRKTDEDSQQTVTSIREGDVQVQFGSARVESSERAMERLLFDYSKQLNRFRKLRW</sequence>
<proteinExistence type="predicted"/>
<organism evidence="1 2">
    <name type="scientific">Sutcliffiella rhizosphaerae</name>
    <dbReference type="NCBI Taxonomy" id="2880967"/>
    <lineage>
        <taxon>Bacteria</taxon>
        <taxon>Bacillati</taxon>
        <taxon>Bacillota</taxon>
        <taxon>Bacilli</taxon>
        <taxon>Bacillales</taxon>
        <taxon>Bacillaceae</taxon>
        <taxon>Sutcliffiella</taxon>
    </lineage>
</organism>
<name>A0ABN8A782_9BACI</name>
<comment type="caution">
    <text evidence="1">The sequence shown here is derived from an EMBL/GenBank/DDBJ whole genome shotgun (WGS) entry which is preliminary data.</text>
</comment>
<keyword evidence="2" id="KW-1185">Reference proteome</keyword>